<dbReference type="PANTHER" id="PTHR30329:SF21">
    <property type="entry name" value="LIPOPROTEIN YIAD-RELATED"/>
    <property type="match status" value="1"/>
</dbReference>
<evidence type="ECO:0000256" key="2">
    <source>
        <dbReference type="ARBA" id="ARBA00023136"/>
    </source>
</evidence>
<comment type="subcellular location">
    <subcellularLocation>
        <location evidence="1">Cell outer membrane</location>
    </subcellularLocation>
</comment>
<dbReference type="PROSITE" id="PS51257">
    <property type="entry name" value="PROKAR_LIPOPROTEIN"/>
    <property type="match status" value="1"/>
</dbReference>
<keyword evidence="5" id="KW-0732">Signal</keyword>
<protein>
    <recommendedName>
        <fullName evidence="6">OmpA-like domain-containing protein</fullName>
    </recommendedName>
</protein>
<feature type="domain" description="OmpA-like" evidence="6">
    <location>
        <begin position="103"/>
        <end position="221"/>
    </location>
</feature>
<evidence type="ECO:0000313" key="7">
    <source>
        <dbReference type="EMBL" id="OWQ94963.1"/>
    </source>
</evidence>
<keyword evidence="2 4" id="KW-0472">Membrane</keyword>
<dbReference type="PRINTS" id="PR01021">
    <property type="entry name" value="OMPADOMAIN"/>
</dbReference>
<keyword evidence="8" id="KW-1185">Reference proteome</keyword>
<evidence type="ECO:0000256" key="5">
    <source>
        <dbReference type="SAM" id="SignalP"/>
    </source>
</evidence>
<gene>
    <name evidence="7" type="ORF">CDQ92_18180</name>
</gene>
<name>A0A246JQ81_9SPHN</name>
<dbReference type="AlphaFoldDB" id="A0A246JQ81"/>
<dbReference type="PANTHER" id="PTHR30329">
    <property type="entry name" value="STATOR ELEMENT OF FLAGELLAR MOTOR COMPLEX"/>
    <property type="match status" value="1"/>
</dbReference>
<dbReference type="PROSITE" id="PS01068">
    <property type="entry name" value="OMPA_1"/>
    <property type="match status" value="1"/>
</dbReference>
<organism evidence="7 8">
    <name type="scientific">Sphingopyxis bauzanensis</name>
    <dbReference type="NCBI Taxonomy" id="651663"/>
    <lineage>
        <taxon>Bacteria</taxon>
        <taxon>Pseudomonadati</taxon>
        <taxon>Pseudomonadota</taxon>
        <taxon>Alphaproteobacteria</taxon>
        <taxon>Sphingomonadales</taxon>
        <taxon>Sphingomonadaceae</taxon>
        <taxon>Sphingopyxis</taxon>
    </lineage>
</organism>
<feature type="chain" id="PRO_5012987163" description="OmpA-like domain-containing protein" evidence="5">
    <location>
        <begin position="21"/>
        <end position="229"/>
    </location>
</feature>
<sequence length="229" mass="24272">MNIKTIKLATLATISAMALTGCVTDPNTGEKRISNAAIGGLGGALGGYLLGDLIGGKNSRTEEIVGAGIGAVAGAGVGYYMDEQEKKLRERTAGTGIDVERQGDQLVLNMPGDVTFDYNSALVKSQFRSALDNVASTLAEYPSTYIDVYGHTDSTGSDSYNQGLSERRASSVADYLGGRGIQRARMATRGYGETQLKCSPERGEADYQCNRRVEIRIAPVTQADVNSAR</sequence>
<evidence type="ECO:0000256" key="4">
    <source>
        <dbReference type="PROSITE-ProRule" id="PRU00473"/>
    </source>
</evidence>
<dbReference type="InterPro" id="IPR039567">
    <property type="entry name" value="Gly-zipper"/>
</dbReference>
<dbReference type="InterPro" id="IPR006664">
    <property type="entry name" value="OMP_bac"/>
</dbReference>
<dbReference type="InterPro" id="IPR006665">
    <property type="entry name" value="OmpA-like"/>
</dbReference>
<feature type="signal peptide" evidence="5">
    <location>
        <begin position="1"/>
        <end position="20"/>
    </location>
</feature>
<dbReference type="Gene3D" id="3.30.1330.60">
    <property type="entry name" value="OmpA-like domain"/>
    <property type="match status" value="1"/>
</dbReference>
<evidence type="ECO:0000259" key="6">
    <source>
        <dbReference type="PROSITE" id="PS51123"/>
    </source>
</evidence>
<dbReference type="PROSITE" id="PS51123">
    <property type="entry name" value="OMPA_2"/>
    <property type="match status" value="1"/>
</dbReference>
<dbReference type="InterPro" id="IPR006690">
    <property type="entry name" value="OMPA-like_CS"/>
</dbReference>
<evidence type="ECO:0000256" key="3">
    <source>
        <dbReference type="ARBA" id="ARBA00023237"/>
    </source>
</evidence>
<evidence type="ECO:0000313" key="8">
    <source>
        <dbReference type="Proteomes" id="UP000197361"/>
    </source>
</evidence>
<proteinExistence type="predicted"/>
<accession>A0A246JQ81</accession>
<dbReference type="Proteomes" id="UP000197361">
    <property type="component" value="Unassembled WGS sequence"/>
</dbReference>
<dbReference type="Pfam" id="PF00691">
    <property type="entry name" value="OmpA"/>
    <property type="match status" value="1"/>
</dbReference>
<reference evidence="7 8" key="1">
    <citation type="journal article" date="2010" name="Int. J. Syst. Evol. Microbiol.">
        <title>Sphingopyxis bauzanensis sp. nov., a psychrophilic bacterium isolated from soil.</title>
        <authorList>
            <person name="Zhang D.C."/>
            <person name="Liu H.C."/>
            <person name="Xin Y.H."/>
            <person name="Zhou Y.G."/>
            <person name="Schinner F."/>
            <person name="Margesin R."/>
        </authorList>
    </citation>
    <scope>NUCLEOTIDE SEQUENCE [LARGE SCALE GENOMIC DNA]</scope>
    <source>
        <strain evidence="7 8">DSM 22271</strain>
    </source>
</reference>
<dbReference type="Pfam" id="PF13488">
    <property type="entry name" value="Gly-zipper_Omp"/>
    <property type="match status" value="1"/>
</dbReference>
<dbReference type="InterPro" id="IPR050330">
    <property type="entry name" value="Bact_OuterMem_StrucFunc"/>
</dbReference>
<dbReference type="SUPFAM" id="SSF103088">
    <property type="entry name" value="OmpA-like"/>
    <property type="match status" value="1"/>
</dbReference>
<keyword evidence="3" id="KW-0998">Cell outer membrane</keyword>
<dbReference type="EMBL" id="NISK01000004">
    <property type="protein sequence ID" value="OWQ94963.1"/>
    <property type="molecule type" value="Genomic_DNA"/>
</dbReference>
<dbReference type="InterPro" id="IPR036737">
    <property type="entry name" value="OmpA-like_sf"/>
</dbReference>
<comment type="caution">
    <text evidence="7">The sequence shown here is derived from an EMBL/GenBank/DDBJ whole genome shotgun (WGS) entry which is preliminary data.</text>
</comment>
<dbReference type="GO" id="GO:0009279">
    <property type="term" value="C:cell outer membrane"/>
    <property type="evidence" value="ECO:0007669"/>
    <property type="project" value="UniProtKB-SubCell"/>
</dbReference>
<dbReference type="OrthoDB" id="9782229at2"/>
<evidence type="ECO:0000256" key="1">
    <source>
        <dbReference type="ARBA" id="ARBA00004442"/>
    </source>
</evidence>
<dbReference type="RefSeq" id="WP_088443291.1">
    <property type="nucleotide sequence ID" value="NZ_BMMC01000011.1"/>
</dbReference>
<dbReference type="CDD" id="cd07185">
    <property type="entry name" value="OmpA_C-like"/>
    <property type="match status" value="1"/>
</dbReference>